<dbReference type="PANTHER" id="PTHR43399">
    <property type="entry name" value="SUBTILISIN-RELATED"/>
    <property type="match status" value="1"/>
</dbReference>
<dbReference type="Gene3D" id="3.40.50.200">
    <property type="entry name" value="Peptidase S8/S53 domain"/>
    <property type="match status" value="1"/>
</dbReference>
<name>A0A150WQT3_BDEBC</name>
<dbReference type="PROSITE" id="PS00138">
    <property type="entry name" value="SUBTILASE_SER"/>
    <property type="match status" value="1"/>
</dbReference>
<dbReference type="InterPro" id="IPR034204">
    <property type="entry name" value="PfSUB1-like_cat_dom"/>
</dbReference>
<evidence type="ECO:0000256" key="3">
    <source>
        <dbReference type="ARBA" id="ARBA00022801"/>
    </source>
</evidence>
<dbReference type="Pfam" id="PF00082">
    <property type="entry name" value="Peptidase_S8"/>
    <property type="match status" value="1"/>
</dbReference>
<gene>
    <name evidence="8" type="ORF">AZI86_06335</name>
</gene>
<reference evidence="8 9" key="1">
    <citation type="submission" date="2016-03" db="EMBL/GenBank/DDBJ databases">
        <authorList>
            <person name="Ploux O."/>
        </authorList>
    </citation>
    <scope>NUCLEOTIDE SEQUENCE [LARGE SCALE GENOMIC DNA]</scope>
    <source>
        <strain evidence="8 9">R0</strain>
    </source>
</reference>
<keyword evidence="4 5" id="KW-0720">Serine protease</keyword>
<dbReference type="RefSeq" id="WP_061834226.1">
    <property type="nucleotide sequence ID" value="NZ_LUKE01000001.1"/>
</dbReference>
<dbReference type="PRINTS" id="PR00723">
    <property type="entry name" value="SUBTILISIN"/>
</dbReference>
<feature type="domain" description="Peptidase S8/S53" evidence="7">
    <location>
        <begin position="124"/>
        <end position="381"/>
    </location>
</feature>
<dbReference type="OrthoDB" id="5289374at2"/>
<dbReference type="SUPFAM" id="SSF52743">
    <property type="entry name" value="Subtilisin-like"/>
    <property type="match status" value="1"/>
</dbReference>
<evidence type="ECO:0000256" key="1">
    <source>
        <dbReference type="ARBA" id="ARBA00011073"/>
    </source>
</evidence>
<dbReference type="PROSITE" id="PS51257">
    <property type="entry name" value="PROKAR_LIPOPROTEIN"/>
    <property type="match status" value="1"/>
</dbReference>
<dbReference type="InterPro" id="IPR023828">
    <property type="entry name" value="Peptidase_S8_Ser-AS"/>
</dbReference>
<accession>A0A150WQT3</accession>
<evidence type="ECO:0000259" key="7">
    <source>
        <dbReference type="Pfam" id="PF00082"/>
    </source>
</evidence>
<dbReference type="InterPro" id="IPR015500">
    <property type="entry name" value="Peptidase_S8_subtilisin-rel"/>
</dbReference>
<dbReference type="PROSITE" id="PS00137">
    <property type="entry name" value="SUBTILASE_HIS"/>
    <property type="match status" value="1"/>
</dbReference>
<dbReference type="PROSITE" id="PS51892">
    <property type="entry name" value="SUBTILASE"/>
    <property type="match status" value="1"/>
</dbReference>
<feature type="active site" description="Charge relay system" evidence="5">
    <location>
        <position position="133"/>
    </location>
</feature>
<dbReference type="GO" id="GO:0004252">
    <property type="term" value="F:serine-type endopeptidase activity"/>
    <property type="evidence" value="ECO:0007669"/>
    <property type="project" value="UniProtKB-UniRule"/>
</dbReference>
<feature type="chain" id="PRO_5007573182" evidence="6">
    <location>
        <begin position="21"/>
        <end position="410"/>
    </location>
</feature>
<dbReference type="Proteomes" id="UP000075320">
    <property type="component" value="Unassembled WGS sequence"/>
</dbReference>
<keyword evidence="2 5" id="KW-0645">Protease</keyword>
<evidence type="ECO:0000256" key="6">
    <source>
        <dbReference type="SAM" id="SignalP"/>
    </source>
</evidence>
<dbReference type="InterPro" id="IPR036852">
    <property type="entry name" value="Peptidase_S8/S53_dom_sf"/>
</dbReference>
<comment type="caution">
    <text evidence="8">The sequence shown here is derived from an EMBL/GenBank/DDBJ whole genome shotgun (WGS) entry which is preliminary data.</text>
</comment>
<dbReference type="InterPro" id="IPR051048">
    <property type="entry name" value="Peptidase_S8/S53_subtilisin"/>
</dbReference>
<keyword evidence="9" id="KW-1185">Reference proteome</keyword>
<evidence type="ECO:0000313" key="8">
    <source>
        <dbReference type="EMBL" id="KYG66659.1"/>
    </source>
</evidence>
<evidence type="ECO:0000313" key="9">
    <source>
        <dbReference type="Proteomes" id="UP000075320"/>
    </source>
</evidence>
<dbReference type="PANTHER" id="PTHR43399:SF4">
    <property type="entry name" value="CELL WALL-ASSOCIATED PROTEASE"/>
    <property type="match status" value="1"/>
</dbReference>
<dbReference type="CDD" id="cd07473">
    <property type="entry name" value="Peptidases_S8_Subtilisin_like"/>
    <property type="match status" value="1"/>
</dbReference>
<feature type="active site" description="Charge relay system" evidence="5">
    <location>
        <position position="347"/>
    </location>
</feature>
<sequence length="410" mass="43574">MDVQKSLLAVAFIFALSACSNPKTSSSVFGDNDTLDSSACRGTSIKSKFIVQWEDGRFTVESGKDAEDFKKNFIEPQLADIRYVEYDREIKVESTNEVRTAGSTDSWGQDMVQARSLWALGIKGQDIKVGVVDAFVDPTHSQIQPRIAINTAEIPNNGKDDDGNGIVDDYYGAAFVSSPATARAPSSHGTHVAGIIAADPRFGSVEGMAPLAQIVPAQFISDDGGGSLGDAVLALQYAASRGVKIINASWGGAPCVASLRNAFQELERKGILVVVAAGNDGRDIDSYPEFPASFNLSNQLTIAASSVTDIMTSWSNSGFQLVHLAAPGDRILSTVPGNTTAYMDGTSMAAPFVSGAAALLWSAKPNATANQIKTAILKSVDVTPNREFRVNTRGRLNVRKAHDVLNQLVP</sequence>
<dbReference type="InterPro" id="IPR022398">
    <property type="entry name" value="Peptidase_S8_His-AS"/>
</dbReference>
<evidence type="ECO:0000256" key="2">
    <source>
        <dbReference type="ARBA" id="ARBA00022670"/>
    </source>
</evidence>
<evidence type="ECO:0000256" key="5">
    <source>
        <dbReference type="PROSITE-ProRule" id="PRU01240"/>
    </source>
</evidence>
<proteinExistence type="inferred from homology"/>
<organism evidence="8 9">
    <name type="scientific">Bdellovibrio bacteriovorus</name>
    <dbReference type="NCBI Taxonomy" id="959"/>
    <lineage>
        <taxon>Bacteria</taxon>
        <taxon>Pseudomonadati</taxon>
        <taxon>Bdellovibrionota</taxon>
        <taxon>Bdellovibrionia</taxon>
        <taxon>Bdellovibrionales</taxon>
        <taxon>Pseudobdellovibrionaceae</taxon>
        <taxon>Bdellovibrio</taxon>
    </lineage>
</organism>
<keyword evidence="6" id="KW-0732">Signal</keyword>
<dbReference type="InterPro" id="IPR000209">
    <property type="entry name" value="Peptidase_S8/S53_dom"/>
</dbReference>
<evidence type="ECO:0000256" key="4">
    <source>
        <dbReference type="ARBA" id="ARBA00022825"/>
    </source>
</evidence>
<dbReference type="AlphaFoldDB" id="A0A150WQT3"/>
<feature type="signal peptide" evidence="6">
    <location>
        <begin position="1"/>
        <end position="20"/>
    </location>
</feature>
<feature type="active site" description="Charge relay system" evidence="5">
    <location>
        <position position="188"/>
    </location>
</feature>
<dbReference type="EMBL" id="LUKE01000001">
    <property type="protein sequence ID" value="KYG66659.1"/>
    <property type="molecule type" value="Genomic_DNA"/>
</dbReference>
<comment type="similarity">
    <text evidence="1 5">Belongs to the peptidase S8 family.</text>
</comment>
<keyword evidence="3 5" id="KW-0378">Hydrolase</keyword>
<dbReference type="GO" id="GO:0006508">
    <property type="term" value="P:proteolysis"/>
    <property type="evidence" value="ECO:0007669"/>
    <property type="project" value="UniProtKB-KW"/>
</dbReference>
<protein>
    <submittedName>
        <fullName evidence="8">Alkaline serine protease</fullName>
    </submittedName>
</protein>